<dbReference type="InterPro" id="IPR013785">
    <property type="entry name" value="Aldolase_TIM"/>
</dbReference>
<gene>
    <name evidence="8" type="ORF">CWR45_17105</name>
</gene>
<sequence length="318" mass="34612">MENSKVKRLKKEMKIPVIMAPMFLISNPEMVIRGCEAGIIGTFPALNARTTEQLGQWMSEINDKLKKVKTKKPEKKIAPWGINFISHKSNKRFKQDLALIEKHQPPIVITSLGDPSPVVNIVHQYYGLVFSDVTTVKFAKKALEKGADGLILIANGAGGHGGTLNPIAFVHEVREFFAGPVILGGGMSKGEDILAAEILGADFAYIGTHFIVAEESGATKEYMEMTINSTIEDIIYTPAFSGISANYLIPSIIKSGLDPNKLPEKGKIDLSELENPNLHAWKDILGAGQGVGGNKKIQTIASMIGELEEQYEKAKQGV</sequence>
<comment type="caution">
    <text evidence="8">The sequence shown here is derived from an EMBL/GenBank/DDBJ whole genome shotgun (WGS) entry which is preliminary data.</text>
</comment>
<evidence type="ECO:0000256" key="7">
    <source>
        <dbReference type="ARBA" id="ARBA00023033"/>
    </source>
</evidence>
<dbReference type="SUPFAM" id="SSF51412">
    <property type="entry name" value="Inosine monophosphate dehydrogenase (IMPDH)"/>
    <property type="match status" value="1"/>
</dbReference>
<keyword evidence="6" id="KW-0560">Oxidoreductase</keyword>
<dbReference type="InterPro" id="IPR004136">
    <property type="entry name" value="NMO"/>
</dbReference>
<reference evidence="9" key="1">
    <citation type="submission" date="2017-11" db="EMBL/GenBank/DDBJ databases">
        <authorList>
            <person name="Zhu W."/>
        </authorList>
    </citation>
    <scope>NUCLEOTIDE SEQUENCE [LARGE SCALE GENOMIC DNA]</scope>
    <source>
        <strain evidence="9">CAU 1051</strain>
    </source>
</reference>
<evidence type="ECO:0000313" key="8">
    <source>
        <dbReference type="EMBL" id="RDW15498.1"/>
    </source>
</evidence>
<organism evidence="8 9">
    <name type="scientific">Oceanobacillus chungangensis</name>
    <dbReference type="NCBI Taxonomy" id="1229152"/>
    <lineage>
        <taxon>Bacteria</taxon>
        <taxon>Bacillati</taxon>
        <taxon>Bacillota</taxon>
        <taxon>Bacilli</taxon>
        <taxon>Bacillales</taxon>
        <taxon>Bacillaceae</taxon>
        <taxon>Oceanobacillus</taxon>
    </lineage>
</organism>
<evidence type="ECO:0000313" key="9">
    <source>
        <dbReference type="Proteomes" id="UP000256520"/>
    </source>
</evidence>
<dbReference type="PANTHER" id="PTHR42747">
    <property type="entry name" value="NITRONATE MONOOXYGENASE-RELATED"/>
    <property type="match status" value="1"/>
</dbReference>
<evidence type="ECO:0000256" key="1">
    <source>
        <dbReference type="ARBA" id="ARBA00003535"/>
    </source>
</evidence>
<dbReference type="AlphaFoldDB" id="A0A3D8PJU2"/>
<keyword evidence="5" id="KW-0288">FMN</keyword>
<proteinExistence type="inferred from homology"/>
<evidence type="ECO:0000256" key="5">
    <source>
        <dbReference type="ARBA" id="ARBA00022643"/>
    </source>
</evidence>
<dbReference type="CDD" id="cd04730">
    <property type="entry name" value="NPD_like"/>
    <property type="match status" value="1"/>
</dbReference>
<comment type="function">
    <text evidence="1">Nitronate monooxygenase that uses molecular oxygen to catalyze the oxidative denitrification of alkyl nitronates. Acts on propionate 3-nitronate (P3N), the presumed physiological substrate. Probably functions in the detoxification of P3N, a metabolic poison produced by plants and fungi as a defense mechanism.</text>
</comment>
<protein>
    <recommendedName>
        <fullName evidence="3">Probable nitronate monooxygenase</fullName>
    </recommendedName>
</protein>
<keyword evidence="7 8" id="KW-0503">Monooxygenase</keyword>
<dbReference type="GO" id="GO:0018580">
    <property type="term" value="F:nitronate monooxygenase activity"/>
    <property type="evidence" value="ECO:0007669"/>
    <property type="project" value="InterPro"/>
</dbReference>
<dbReference type="Gene3D" id="3.20.20.70">
    <property type="entry name" value="Aldolase class I"/>
    <property type="match status" value="1"/>
</dbReference>
<evidence type="ECO:0000256" key="2">
    <source>
        <dbReference type="ARBA" id="ARBA00009881"/>
    </source>
</evidence>
<dbReference type="EMBL" id="PIOD01000025">
    <property type="protein sequence ID" value="RDW15498.1"/>
    <property type="molecule type" value="Genomic_DNA"/>
</dbReference>
<evidence type="ECO:0000256" key="3">
    <source>
        <dbReference type="ARBA" id="ARBA00013457"/>
    </source>
</evidence>
<name>A0A3D8PJU2_9BACI</name>
<dbReference type="Proteomes" id="UP000256520">
    <property type="component" value="Unassembled WGS sequence"/>
</dbReference>
<dbReference type="RefSeq" id="WP_115751061.1">
    <property type="nucleotide sequence ID" value="NZ_PIOD01000025.1"/>
</dbReference>
<dbReference type="OrthoDB" id="9778912at2"/>
<keyword evidence="4" id="KW-0285">Flavoprotein</keyword>
<keyword evidence="9" id="KW-1185">Reference proteome</keyword>
<dbReference type="Pfam" id="PF03060">
    <property type="entry name" value="NMO"/>
    <property type="match status" value="1"/>
</dbReference>
<comment type="similarity">
    <text evidence="2">Belongs to the nitronate monooxygenase family. NMO class I subfamily.</text>
</comment>
<dbReference type="PANTHER" id="PTHR42747:SF4">
    <property type="entry name" value="BLR1330 PROTEIN"/>
    <property type="match status" value="1"/>
</dbReference>
<evidence type="ECO:0000256" key="4">
    <source>
        <dbReference type="ARBA" id="ARBA00022630"/>
    </source>
</evidence>
<accession>A0A3D8PJU2</accession>
<evidence type="ECO:0000256" key="6">
    <source>
        <dbReference type="ARBA" id="ARBA00023002"/>
    </source>
</evidence>